<protein>
    <submittedName>
        <fullName evidence="1">Uncharacterized protein</fullName>
    </submittedName>
</protein>
<gene>
    <name evidence="1" type="ORF">Mco01_74370</name>
</gene>
<reference evidence="1 2" key="1">
    <citation type="submission" date="2021-01" db="EMBL/GenBank/DDBJ databases">
        <title>Whole genome shotgun sequence of Microbispora corallina NBRC 16416.</title>
        <authorList>
            <person name="Komaki H."/>
            <person name="Tamura T."/>
        </authorList>
    </citation>
    <scope>NUCLEOTIDE SEQUENCE [LARGE SCALE GENOMIC DNA]</scope>
    <source>
        <strain evidence="1 2">NBRC 16416</strain>
    </source>
</reference>
<proteinExistence type="predicted"/>
<dbReference type="RefSeq" id="WP_204061433.1">
    <property type="nucleotide sequence ID" value="NZ_BAAAGP010000030.1"/>
</dbReference>
<comment type="caution">
    <text evidence="1">The sequence shown here is derived from an EMBL/GenBank/DDBJ whole genome shotgun (WGS) entry which is preliminary data.</text>
</comment>
<organism evidence="1 2">
    <name type="scientific">Microbispora corallina</name>
    <dbReference type="NCBI Taxonomy" id="83302"/>
    <lineage>
        <taxon>Bacteria</taxon>
        <taxon>Bacillati</taxon>
        <taxon>Actinomycetota</taxon>
        <taxon>Actinomycetes</taxon>
        <taxon>Streptosporangiales</taxon>
        <taxon>Streptosporangiaceae</taxon>
        <taxon>Microbispora</taxon>
    </lineage>
</organism>
<evidence type="ECO:0000313" key="2">
    <source>
        <dbReference type="Proteomes" id="UP000603904"/>
    </source>
</evidence>
<accession>A0ABQ4GBM6</accession>
<name>A0ABQ4GBM6_9ACTN</name>
<keyword evidence="2" id="KW-1185">Reference proteome</keyword>
<dbReference type="Proteomes" id="UP000603904">
    <property type="component" value="Unassembled WGS sequence"/>
</dbReference>
<dbReference type="EMBL" id="BOOC01000059">
    <property type="protein sequence ID" value="GIH44437.1"/>
    <property type="molecule type" value="Genomic_DNA"/>
</dbReference>
<evidence type="ECO:0000313" key="1">
    <source>
        <dbReference type="EMBL" id="GIH44437.1"/>
    </source>
</evidence>
<sequence>MRRRPTIVCRCGCARRGKHCNNGLIGACYRRWLRAGKPAGGPPAPRVEHPLGRRSDRIEDYAFLRSHGTPRQEAATRVGVKESTSWRYEAEVRAGVTAR</sequence>